<evidence type="ECO:0000313" key="2">
    <source>
        <dbReference type="EMBL" id="OMJ87481.1"/>
    </source>
</evidence>
<gene>
    <name evidence="2" type="ORF">SteCoe_10815</name>
</gene>
<reference evidence="2 3" key="1">
    <citation type="submission" date="2016-11" db="EMBL/GenBank/DDBJ databases">
        <title>The macronuclear genome of Stentor coeruleus: a giant cell with tiny introns.</title>
        <authorList>
            <person name="Slabodnick M."/>
            <person name="Ruby J.G."/>
            <person name="Reiff S.B."/>
            <person name="Swart E.C."/>
            <person name="Gosai S."/>
            <person name="Prabakaran S."/>
            <person name="Witkowska E."/>
            <person name="Larue G.E."/>
            <person name="Fisher S."/>
            <person name="Freeman R.M."/>
            <person name="Gunawardena J."/>
            <person name="Chu W."/>
            <person name="Stover N.A."/>
            <person name="Gregory B.D."/>
            <person name="Nowacki M."/>
            <person name="Derisi J."/>
            <person name="Roy S.W."/>
            <person name="Marshall W.F."/>
            <person name="Sood P."/>
        </authorList>
    </citation>
    <scope>NUCLEOTIDE SEQUENCE [LARGE SCALE GENOMIC DNA]</scope>
    <source>
        <strain evidence="2">WM001</strain>
    </source>
</reference>
<feature type="transmembrane region" description="Helical" evidence="1">
    <location>
        <begin position="230"/>
        <end position="250"/>
    </location>
</feature>
<feature type="transmembrane region" description="Helical" evidence="1">
    <location>
        <begin position="42"/>
        <end position="62"/>
    </location>
</feature>
<feature type="transmembrane region" description="Helical" evidence="1">
    <location>
        <begin position="279"/>
        <end position="300"/>
    </location>
</feature>
<comment type="caution">
    <text evidence="2">The sequence shown here is derived from an EMBL/GenBank/DDBJ whole genome shotgun (WGS) entry which is preliminary data.</text>
</comment>
<keyword evidence="1" id="KW-0472">Membrane</keyword>
<keyword evidence="1" id="KW-1133">Transmembrane helix</keyword>
<evidence type="ECO:0000256" key="1">
    <source>
        <dbReference type="SAM" id="Phobius"/>
    </source>
</evidence>
<keyword evidence="1" id="KW-0812">Transmembrane</keyword>
<dbReference type="PROSITE" id="PS51257">
    <property type="entry name" value="PROKAR_LIPOPROTEIN"/>
    <property type="match status" value="1"/>
</dbReference>
<proteinExistence type="predicted"/>
<feature type="transmembrane region" description="Helical" evidence="1">
    <location>
        <begin position="312"/>
        <end position="332"/>
    </location>
</feature>
<feature type="transmembrane region" description="Helical" evidence="1">
    <location>
        <begin position="97"/>
        <end position="120"/>
    </location>
</feature>
<evidence type="ECO:0000313" key="3">
    <source>
        <dbReference type="Proteomes" id="UP000187209"/>
    </source>
</evidence>
<feature type="transmembrane region" description="Helical" evidence="1">
    <location>
        <begin position="132"/>
        <end position="151"/>
    </location>
</feature>
<name>A0A1R2CEP5_9CILI</name>
<dbReference type="AlphaFoldDB" id="A0A1R2CEP5"/>
<dbReference type="EMBL" id="MPUH01000176">
    <property type="protein sequence ID" value="OMJ87481.1"/>
    <property type="molecule type" value="Genomic_DNA"/>
</dbReference>
<feature type="transmembrane region" description="Helical" evidence="1">
    <location>
        <begin position="12"/>
        <end position="30"/>
    </location>
</feature>
<accession>A0A1R2CEP5</accession>
<feature type="transmembrane region" description="Helical" evidence="1">
    <location>
        <begin position="198"/>
        <end position="218"/>
    </location>
</feature>
<feature type="transmembrane region" description="Helical" evidence="1">
    <location>
        <begin position="157"/>
        <end position="177"/>
    </location>
</feature>
<sequence length="333" mass="37794">MYELKSGDYYTAIILGICNCIVGSCTYPALALIQKNINENLVQFMTSFGIVCGTLIAEVFFAKLSKNHAIPVIMLMFLISVFLIFFLSSYQSNLAKAFALLSFSWNFSVQMLLFIVELGYLSKYIKSNPNTFSLTVLLSLNQLGFIFGPLFLNIKLWQYAILYIIVIWISIIVTWRFEVEPRFFANISELKKNTTLPFSVFSISFYSFGAVLASYDIIAENNSDKFTSQFIMFSMTLGYVIGSSIITILINKSQFSLAFIILGLSTIGYIFIIPFGFENYLYCATGVIGCSLGMIENINIRIIIVNSLRPEFFIGLFYFQTYVLHGAFVIFYK</sequence>
<feature type="transmembrane region" description="Helical" evidence="1">
    <location>
        <begin position="257"/>
        <end position="273"/>
    </location>
</feature>
<feature type="transmembrane region" description="Helical" evidence="1">
    <location>
        <begin position="69"/>
        <end position="91"/>
    </location>
</feature>
<organism evidence="2 3">
    <name type="scientific">Stentor coeruleus</name>
    <dbReference type="NCBI Taxonomy" id="5963"/>
    <lineage>
        <taxon>Eukaryota</taxon>
        <taxon>Sar</taxon>
        <taxon>Alveolata</taxon>
        <taxon>Ciliophora</taxon>
        <taxon>Postciliodesmatophora</taxon>
        <taxon>Heterotrichea</taxon>
        <taxon>Heterotrichida</taxon>
        <taxon>Stentoridae</taxon>
        <taxon>Stentor</taxon>
    </lineage>
</organism>
<keyword evidence="3" id="KW-1185">Reference proteome</keyword>
<protein>
    <submittedName>
        <fullName evidence="2">Uncharacterized protein</fullName>
    </submittedName>
</protein>
<dbReference type="Proteomes" id="UP000187209">
    <property type="component" value="Unassembled WGS sequence"/>
</dbReference>